<evidence type="ECO:0000256" key="2">
    <source>
        <dbReference type="ARBA" id="ARBA00023125"/>
    </source>
</evidence>
<sequence length="427" mass="48097">MPDSAIPNKTGTGSPFSRGAQHSAKRAAILSRAAKLFNTKGARSTTLADVANRLGLTKTSLYYYVKTKEDLIYQCYVSAMERLHRSLDEVEQETDDPLERVIRAMERHIEISLDSLAGRGDYYAAPLELAVLPTEQRTELELDYLRVFKRFRGYLRDGIAKGVIRDCHTTSATRALLTALDWSFYWLYEMPERDAKQATQVVRTLFSNGLVPHEAGFSLGNVRPRATSTASQGFNREAQNRMKQEAFLRAGIRHFNRKGFNGTSLDDIAESLDVSKGAFYYHFSSKEALLAQCYEFTIDQFDSIISLQDDKMTPPLEKLGDICLAIFGLQNSESGPLIRYNTITALPGDIRRQVLNRSEETHAKIDKLISQGVAEGTMETPNTLVSRFLLVSAINAAADIDQWRRFDDVTSAAHDFFNVFFFGLRPR</sequence>
<evidence type="ECO:0000256" key="5">
    <source>
        <dbReference type="SAM" id="MobiDB-lite"/>
    </source>
</evidence>
<dbReference type="PRINTS" id="PR00455">
    <property type="entry name" value="HTHTETR"/>
</dbReference>
<dbReference type="InterPro" id="IPR023772">
    <property type="entry name" value="DNA-bd_HTH_TetR-type_CS"/>
</dbReference>
<gene>
    <name evidence="7" type="ORF">E0F26_05470</name>
</gene>
<dbReference type="Pfam" id="PF00440">
    <property type="entry name" value="TetR_N"/>
    <property type="match status" value="2"/>
</dbReference>
<dbReference type="SUPFAM" id="SSF48498">
    <property type="entry name" value="Tetracyclin repressor-like, C-terminal domain"/>
    <property type="match status" value="1"/>
</dbReference>
<evidence type="ECO:0000259" key="6">
    <source>
        <dbReference type="PROSITE" id="PS50977"/>
    </source>
</evidence>
<dbReference type="InterPro" id="IPR009057">
    <property type="entry name" value="Homeodomain-like_sf"/>
</dbReference>
<dbReference type="Proteomes" id="UP001317963">
    <property type="component" value="Chromosome"/>
</dbReference>
<evidence type="ECO:0000256" key="3">
    <source>
        <dbReference type="ARBA" id="ARBA00023163"/>
    </source>
</evidence>
<feature type="DNA-binding region" description="H-T-H motif" evidence="4">
    <location>
        <begin position="264"/>
        <end position="283"/>
    </location>
</feature>
<dbReference type="InterPro" id="IPR036271">
    <property type="entry name" value="Tet_transcr_reg_TetR-rel_C_sf"/>
</dbReference>
<keyword evidence="3" id="KW-0804">Transcription</keyword>
<proteinExistence type="predicted"/>
<feature type="DNA-binding region" description="H-T-H motif" evidence="4">
    <location>
        <begin position="46"/>
        <end position="65"/>
    </location>
</feature>
<accession>A0ABY6Q4L1</accession>
<dbReference type="SUPFAM" id="SSF46689">
    <property type="entry name" value="Homeodomain-like"/>
    <property type="match status" value="2"/>
</dbReference>
<reference evidence="7 8" key="1">
    <citation type="submission" date="2019-02" db="EMBL/GenBank/DDBJ databases">
        <title>Halieaceae_genomes.</title>
        <authorList>
            <person name="Li S.-H."/>
        </authorList>
    </citation>
    <scope>NUCLEOTIDE SEQUENCE [LARGE SCALE GENOMIC DNA]</scope>
    <source>
        <strain evidence="7 8">JH123</strain>
    </source>
</reference>
<keyword evidence="8" id="KW-1185">Reference proteome</keyword>
<evidence type="ECO:0000256" key="4">
    <source>
        <dbReference type="PROSITE-ProRule" id="PRU00335"/>
    </source>
</evidence>
<evidence type="ECO:0000313" key="7">
    <source>
        <dbReference type="EMBL" id="UZP74224.1"/>
    </source>
</evidence>
<feature type="region of interest" description="Disordered" evidence="5">
    <location>
        <begin position="1"/>
        <end position="21"/>
    </location>
</feature>
<dbReference type="PROSITE" id="PS50977">
    <property type="entry name" value="HTH_TETR_2"/>
    <property type="match status" value="2"/>
</dbReference>
<feature type="domain" description="HTH tetR-type" evidence="6">
    <location>
        <begin position="23"/>
        <end position="83"/>
    </location>
</feature>
<keyword evidence="2 4" id="KW-0238">DNA-binding</keyword>
<evidence type="ECO:0000256" key="1">
    <source>
        <dbReference type="ARBA" id="ARBA00023015"/>
    </source>
</evidence>
<name>A0ABY6Q4L1_9GAMM</name>
<dbReference type="Gene3D" id="1.10.357.10">
    <property type="entry name" value="Tetracycline Repressor, domain 2"/>
    <property type="match status" value="2"/>
</dbReference>
<organism evidence="7 8">
    <name type="scientific">Candidatus Paraluminiphilus aquimaris</name>
    <dbReference type="NCBI Taxonomy" id="2518994"/>
    <lineage>
        <taxon>Bacteria</taxon>
        <taxon>Pseudomonadati</taxon>
        <taxon>Pseudomonadota</taxon>
        <taxon>Gammaproteobacteria</taxon>
        <taxon>Cellvibrionales</taxon>
        <taxon>Halieaceae</taxon>
        <taxon>Candidatus Paraluminiphilus</taxon>
    </lineage>
</organism>
<dbReference type="InterPro" id="IPR041490">
    <property type="entry name" value="KstR2_TetR_C"/>
</dbReference>
<protein>
    <submittedName>
        <fullName evidence="7">TetR/AcrR family transcriptional regulator</fullName>
    </submittedName>
</protein>
<evidence type="ECO:0000313" key="8">
    <source>
        <dbReference type="Proteomes" id="UP001317963"/>
    </source>
</evidence>
<dbReference type="PANTHER" id="PTHR30055:SF234">
    <property type="entry name" value="HTH-TYPE TRANSCRIPTIONAL REGULATOR BETI"/>
    <property type="match status" value="1"/>
</dbReference>
<dbReference type="EMBL" id="CP036501">
    <property type="protein sequence ID" value="UZP74224.1"/>
    <property type="molecule type" value="Genomic_DNA"/>
</dbReference>
<feature type="domain" description="HTH tetR-type" evidence="6">
    <location>
        <begin position="241"/>
        <end position="301"/>
    </location>
</feature>
<keyword evidence="1" id="KW-0805">Transcription regulation</keyword>
<dbReference type="Pfam" id="PF17932">
    <property type="entry name" value="TetR_C_24"/>
    <property type="match status" value="1"/>
</dbReference>
<dbReference type="InterPro" id="IPR050109">
    <property type="entry name" value="HTH-type_TetR-like_transc_reg"/>
</dbReference>
<dbReference type="PANTHER" id="PTHR30055">
    <property type="entry name" value="HTH-TYPE TRANSCRIPTIONAL REGULATOR RUTR"/>
    <property type="match status" value="1"/>
</dbReference>
<dbReference type="InterPro" id="IPR001647">
    <property type="entry name" value="HTH_TetR"/>
</dbReference>
<dbReference type="RefSeq" id="WP_279243037.1">
    <property type="nucleotide sequence ID" value="NZ_CP036501.1"/>
</dbReference>
<dbReference type="Gene3D" id="1.10.10.60">
    <property type="entry name" value="Homeodomain-like"/>
    <property type="match status" value="2"/>
</dbReference>
<dbReference type="PROSITE" id="PS01081">
    <property type="entry name" value="HTH_TETR_1"/>
    <property type="match status" value="1"/>
</dbReference>